<keyword evidence="3" id="KW-1185">Reference proteome</keyword>
<protein>
    <submittedName>
        <fullName evidence="2">Uncharacterized protein</fullName>
    </submittedName>
</protein>
<dbReference type="AlphaFoldDB" id="A0AAV1SNM2"/>
<dbReference type="EMBL" id="CAWUPB010001195">
    <property type="protein sequence ID" value="CAK7354982.1"/>
    <property type="molecule type" value="Genomic_DNA"/>
</dbReference>
<organism evidence="2 3">
    <name type="scientific">Dovyalis caffra</name>
    <dbReference type="NCBI Taxonomy" id="77055"/>
    <lineage>
        <taxon>Eukaryota</taxon>
        <taxon>Viridiplantae</taxon>
        <taxon>Streptophyta</taxon>
        <taxon>Embryophyta</taxon>
        <taxon>Tracheophyta</taxon>
        <taxon>Spermatophyta</taxon>
        <taxon>Magnoliopsida</taxon>
        <taxon>eudicotyledons</taxon>
        <taxon>Gunneridae</taxon>
        <taxon>Pentapetalae</taxon>
        <taxon>rosids</taxon>
        <taxon>fabids</taxon>
        <taxon>Malpighiales</taxon>
        <taxon>Salicaceae</taxon>
        <taxon>Flacourtieae</taxon>
        <taxon>Dovyalis</taxon>
    </lineage>
</organism>
<sequence>MLRDTTPSAQAMTSKKTNTSTILANNSSSVTIGSSSGRGSSSSSISSSIKDLFRCFESFRTLNIGVPKSNSTEKNWHGCALKLLVMV</sequence>
<evidence type="ECO:0000256" key="1">
    <source>
        <dbReference type="SAM" id="MobiDB-lite"/>
    </source>
</evidence>
<proteinExistence type="predicted"/>
<name>A0AAV1SNM2_9ROSI</name>
<reference evidence="2 3" key="1">
    <citation type="submission" date="2024-01" db="EMBL/GenBank/DDBJ databases">
        <authorList>
            <person name="Waweru B."/>
        </authorList>
    </citation>
    <scope>NUCLEOTIDE SEQUENCE [LARGE SCALE GENOMIC DNA]</scope>
</reference>
<dbReference type="Proteomes" id="UP001314170">
    <property type="component" value="Unassembled WGS sequence"/>
</dbReference>
<comment type="caution">
    <text evidence="2">The sequence shown here is derived from an EMBL/GenBank/DDBJ whole genome shotgun (WGS) entry which is preliminary data.</text>
</comment>
<evidence type="ECO:0000313" key="3">
    <source>
        <dbReference type="Proteomes" id="UP001314170"/>
    </source>
</evidence>
<gene>
    <name evidence="2" type="ORF">DCAF_LOCUS25437</name>
</gene>
<feature type="region of interest" description="Disordered" evidence="1">
    <location>
        <begin position="1"/>
        <end position="22"/>
    </location>
</feature>
<evidence type="ECO:0000313" key="2">
    <source>
        <dbReference type="EMBL" id="CAK7354982.1"/>
    </source>
</evidence>
<accession>A0AAV1SNM2</accession>